<evidence type="ECO:0000313" key="2">
    <source>
        <dbReference type="Proteomes" id="UP001152646"/>
    </source>
</evidence>
<dbReference type="PANTHER" id="PTHR42791:SF1">
    <property type="entry name" value="N-ACETYLTRANSFERASE DOMAIN-CONTAINING PROTEIN"/>
    <property type="match status" value="1"/>
</dbReference>
<evidence type="ECO:0008006" key="3">
    <source>
        <dbReference type="Google" id="ProtNLM"/>
    </source>
</evidence>
<dbReference type="AlphaFoldDB" id="A0A9W4IMZ9"/>
<sequence length="253" mass="28058">MAASRNLTMAKSVSITHGGDSECTHHHKEQTNMNIDMLSSVAALNGRVFSTDPVISYMLLDLPRKDRLSYLPTYWETLIKSALLNDAIITEANGWKAASVLLPPGRYVDNAWTLVCAGFLGVLWRIGFPGFKRLWSEFSGMTDNAKRIGLRGQKRYYYMFSIGTEVEHRGKGLAKAILRDHQQTAQAANLPIWLEATTPASRALYLSMDFEEVQEIVLGKCKVTADATVQPGGSGIPLWAMVWWPRSIAAPPS</sequence>
<proteinExistence type="predicted"/>
<dbReference type="SUPFAM" id="SSF55729">
    <property type="entry name" value="Acyl-CoA N-acyltransferases (Nat)"/>
    <property type="match status" value="1"/>
</dbReference>
<comment type="caution">
    <text evidence="1">The sequence shown here is derived from an EMBL/GenBank/DDBJ whole genome shotgun (WGS) entry which is preliminary data.</text>
</comment>
<protein>
    <recommendedName>
        <fullName evidence="3">N-acetyltransferase domain-containing protein</fullName>
    </recommendedName>
</protein>
<gene>
    <name evidence="1" type="ORF">PSALAMII_LOCUS2201</name>
</gene>
<dbReference type="PANTHER" id="PTHR42791">
    <property type="entry name" value="GNAT FAMILY ACETYLTRANSFERASE"/>
    <property type="match status" value="1"/>
</dbReference>
<accession>A0A9W4IMZ9</accession>
<dbReference type="InterPro" id="IPR016181">
    <property type="entry name" value="Acyl_CoA_acyltransferase"/>
</dbReference>
<dbReference type="Gene3D" id="3.40.630.30">
    <property type="match status" value="1"/>
</dbReference>
<evidence type="ECO:0000313" key="1">
    <source>
        <dbReference type="EMBL" id="CAG8313046.1"/>
    </source>
</evidence>
<dbReference type="Proteomes" id="UP001152646">
    <property type="component" value="Unassembled WGS sequence"/>
</dbReference>
<dbReference type="EMBL" id="CAJVPA010000088">
    <property type="protein sequence ID" value="CAG8313046.1"/>
    <property type="molecule type" value="Genomic_DNA"/>
</dbReference>
<dbReference type="OrthoDB" id="410198at2759"/>
<name>A0A9W4IMZ9_9EURO</name>
<reference evidence="1" key="1">
    <citation type="submission" date="2021-07" db="EMBL/GenBank/DDBJ databases">
        <authorList>
            <person name="Branca A.L. A."/>
        </authorList>
    </citation>
    <scope>NUCLEOTIDE SEQUENCE</scope>
</reference>
<organism evidence="1 2">
    <name type="scientific">Penicillium salamii</name>
    <dbReference type="NCBI Taxonomy" id="1612424"/>
    <lineage>
        <taxon>Eukaryota</taxon>
        <taxon>Fungi</taxon>
        <taxon>Dikarya</taxon>
        <taxon>Ascomycota</taxon>
        <taxon>Pezizomycotina</taxon>
        <taxon>Eurotiomycetes</taxon>
        <taxon>Eurotiomycetidae</taxon>
        <taxon>Eurotiales</taxon>
        <taxon>Aspergillaceae</taxon>
        <taxon>Penicillium</taxon>
    </lineage>
</organism>
<dbReference type="InterPro" id="IPR052523">
    <property type="entry name" value="Trichothecene_AcTrans"/>
</dbReference>